<dbReference type="EMBL" id="CP087164">
    <property type="protein sequence ID" value="UGS39317.1"/>
    <property type="molecule type" value="Genomic_DNA"/>
</dbReference>
<dbReference type="KEGG" id="sbae:DSM104329_05752"/>
<reference evidence="1" key="1">
    <citation type="journal article" date="2022" name="Int. J. Syst. Evol. Microbiol.">
        <title>Pseudomonas aegrilactucae sp. nov. and Pseudomonas morbosilactucae sp. nov., pathogens causing bacterial rot of lettuce in Japan.</title>
        <authorList>
            <person name="Sawada H."/>
            <person name="Fujikawa T."/>
            <person name="Satou M."/>
        </authorList>
    </citation>
    <scope>NUCLEOTIDE SEQUENCE</scope>
    <source>
        <strain evidence="1">0166_1</strain>
    </source>
</reference>
<name>A0A9E6Y2W6_9ACTN</name>
<dbReference type="InterPro" id="IPR007710">
    <property type="entry name" value="Nucleoside_deoxyribTrfase"/>
</dbReference>
<dbReference type="AlphaFoldDB" id="A0A9E6Y2W6"/>
<protein>
    <submittedName>
        <fullName evidence="1">Uncharacterized protein</fullName>
    </submittedName>
</protein>
<organism evidence="1 2">
    <name type="scientific">Capillimicrobium parvum</name>
    <dbReference type="NCBI Taxonomy" id="2884022"/>
    <lineage>
        <taxon>Bacteria</taxon>
        <taxon>Bacillati</taxon>
        <taxon>Actinomycetota</taxon>
        <taxon>Thermoleophilia</taxon>
        <taxon>Solirubrobacterales</taxon>
        <taxon>Capillimicrobiaceae</taxon>
        <taxon>Capillimicrobium</taxon>
    </lineage>
</organism>
<proteinExistence type="predicted"/>
<keyword evidence="2" id="KW-1185">Reference proteome</keyword>
<evidence type="ECO:0000313" key="2">
    <source>
        <dbReference type="Proteomes" id="UP001162834"/>
    </source>
</evidence>
<dbReference type="Proteomes" id="UP001162834">
    <property type="component" value="Chromosome"/>
</dbReference>
<dbReference type="Pfam" id="PF05014">
    <property type="entry name" value="Nuc_deoxyrib_tr"/>
    <property type="match status" value="1"/>
</dbReference>
<dbReference type="RefSeq" id="WP_259313321.1">
    <property type="nucleotide sequence ID" value="NZ_CP087164.1"/>
</dbReference>
<sequence length="151" mass="16042">MPSRPRCYIASPLGFSAAGRHYYEHVYLPALREVVEPVDPWALMHPDEIAEAQHTGGQAALWAEAGRRNIEAIRGCELLAAHLDGQELDSGTASEVGFAAGIGVRCFGLRTDLRQSGEPGIAVNLQVQAFIVHSGGRVVGSLEELVAALAG</sequence>
<dbReference type="Gene3D" id="3.40.50.450">
    <property type="match status" value="1"/>
</dbReference>
<evidence type="ECO:0000313" key="1">
    <source>
        <dbReference type="EMBL" id="UGS39317.1"/>
    </source>
</evidence>
<gene>
    <name evidence="1" type="ORF">DSM104329_05752</name>
</gene>
<dbReference type="SUPFAM" id="SSF52309">
    <property type="entry name" value="N-(deoxy)ribosyltransferase-like"/>
    <property type="match status" value="1"/>
</dbReference>
<accession>A0A9E6Y2W6</accession>